<accession>A0A2H3D4T1</accession>
<name>A0A2H3D4T1_ARMGA</name>
<dbReference type="PANTHER" id="PTHR22893">
    <property type="entry name" value="NADH OXIDOREDUCTASE-RELATED"/>
    <property type="match status" value="1"/>
</dbReference>
<evidence type="ECO:0000313" key="2">
    <source>
        <dbReference type="EMBL" id="PBK86412.1"/>
    </source>
</evidence>
<organism evidence="2 3">
    <name type="scientific">Armillaria gallica</name>
    <name type="common">Bulbous honey fungus</name>
    <name type="synonym">Armillaria bulbosa</name>
    <dbReference type="NCBI Taxonomy" id="47427"/>
    <lineage>
        <taxon>Eukaryota</taxon>
        <taxon>Fungi</taxon>
        <taxon>Dikarya</taxon>
        <taxon>Basidiomycota</taxon>
        <taxon>Agaricomycotina</taxon>
        <taxon>Agaricomycetes</taxon>
        <taxon>Agaricomycetidae</taxon>
        <taxon>Agaricales</taxon>
        <taxon>Marasmiineae</taxon>
        <taxon>Physalacriaceae</taxon>
        <taxon>Armillaria</taxon>
    </lineage>
</organism>
<protein>
    <submittedName>
        <fullName evidence="2">FMN-linked oxidoreductase</fullName>
    </submittedName>
</protein>
<dbReference type="InterPro" id="IPR001155">
    <property type="entry name" value="OxRdtase_FMN_N"/>
</dbReference>
<feature type="domain" description="NADH:flavin oxidoreductase/NADH oxidase N-terminal" evidence="1">
    <location>
        <begin position="5"/>
        <end position="335"/>
    </location>
</feature>
<dbReference type="FunCoup" id="A0A2H3D4T1">
    <property type="interactions" value="269"/>
</dbReference>
<dbReference type="GO" id="GO:0016491">
    <property type="term" value="F:oxidoreductase activity"/>
    <property type="evidence" value="ECO:0007669"/>
    <property type="project" value="InterPro"/>
</dbReference>
<dbReference type="SUPFAM" id="SSF51395">
    <property type="entry name" value="FMN-linked oxidoreductases"/>
    <property type="match status" value="1"/>
</dbReference>
<dbReference type="InterPro" id="IPR045247">
    <property type="entry name" value="Oye-like"/>
</dbReference>
<keyword evidence="3" id="KW-1185">Reference proteome</keyword>
<proteinExistence type="predicted"/>
<evidence type="ECO:0000313" key="3">
    <source>
        <dbReference type="Proteomes" id="UP000217790"/>
    </source>
</evidence>
<dbReference type="EMBL" id="KZ293684">
    <property type="protein sequence ID" value="PBK86412.1"/>
    <property type="molecule type" value="Genomic_DNA"/>
</dbReference>
<dbReference type="PANTHER" id="PTHR22893:SF91">
    <property type="entry name" value="NADPH DEHYDROGENASE 2-RELATED"/>
    <property type="match status" value="1"/>
</dbReference>
<evidence type="ECO:0000259" key="1">
    <source>
        <dbReference type="Pfam" id="PF00724"/>
    </source>
</evidence>
<dbReference type="OMA" id="YLQLMAF"/>
<dbReference type="CDD" id="cd02933">
    <property type="entry name" value="OYE_like_FMN"/>
    <property type="match status" value="1"/>
</dbReference>
<sequence>MGDSKLFRPIKVGNLTLSHRIVLAPMTRYRSTERSHIPYVSIMKEYYTQRASDPGTLLITEATFVAQKAGIYKNALGAWTQAHGKRCDSPRSFIFCQLWALGRTADYIDLKDENPSLDLVAPSAIKLTDSFETPQKIPKSKKLTKKERTSTECALMDFSKTRLGFDGIEVHGANGYLIDQFLQDVSNQRTDEYGGSIKNRARFGLAVLDAVVQAIGPRCTGIRLSPWSTAQDMGMQDPVPTFSYFVSEVKRRHPDLAYLHVVEPRVAVDRSRKASALESNDSIRRIWAPKPLISAGGYTRESAMQTADRKGDIIAFGRYFISNPDLTARLKESIPFTPYNRSTFYLHGEVAEGYIDYPFTSEL</sequence>
<dbReference type="STRING" id="47427.A0A2H3D4T1"/>
<dbReference type="Pfam" id="PF00724">
    <property type="entry name" value="Oxidored_FMN"/>
    <property type="match status" value="1"/>
</dbReference>
<dbReference type="InterPro" id="IPR013785">
    <property type="entry name" value="Aldolase_TIM"/>
</dbReference>
<dbReference type="Gene3D" id="3.20.20.70">
    <property type="entry name" value="Aldolase class I"/>
    <property type="match status" value="1"/>
</dbReference>
<reference evidence="3" key="1">
    <citation type="journal article" date="2017" name="Nat. Ecol. Evol.">
        <title>Genome expansion and lineage-specific genetic innovations in the forest pathogenic fungi Armillaria.</title>
        <authorList>
            <person name="Sipos G."/>
            <person name="Prasanna A.N."/>
            <person name="Walter M.C."/>
            <person name="O'Connor E."/>
            <person name="Balint B."/>
            <person name="Krizsan K."/>
            <person name="Kiss B."/>
            <person name="Hess J."/>
            <person name="Varga T."/>
            <person name="Slot J."/>
            <person name="Riley R."/>
            <person name="Boka B."/>
            <person name="Rigling D."/>
            <person name="Barry K."/>
            <person name="Lee J."/>
            <person name="Mihaltcheva S."/>
            <person name="LaButti K."/>
            <person name="Lipzen A."/>
            <person name="Waldron R."/>
            <person name="Moloney N.M."/>
            <person name="Sperisen C."/>
            <person name="Kredics L."/>
            <person name="Vagvoelgyi C."/>
            <person name="Patrignani A."/>
            <person name="Fitzpatrick D."/>
            <person name="Nagy I."/>
            <person name="Doyle S."/>
            <person name="Anderson J.B."/>
            <person name="Grigoriev I.V."/>
            <person name="Gueldener U."/>
            <person name="Muensterkoetter M."/>
            <person name="Nagy L.G."/>
        </authorList>
    </citation>
    <scope>NUCLEOTIDE SEQUENCE [LARGE SCALE GENOMIC DNA]</scope>
    <source>
        <strain evidence="3">Ar21-2</strain>
    </source>
</reference>
<gene>
    <name evidence="2" type="ORF">ARMGADRAFT_1055287</name>
</gene>
<dbReference type="GO" id="GO:0010181">
    <property type="term" value="F:FMN binding"/>
    <property type="evidence" value="ECO:0007669"/>
    <property type="project" value="InterPro"/>
</dbReference>
<dbReference type="InParanoid" id="A0A2H3D4T1"/>
<dbReference type="Proteomes" id="UP000217790">
    <property type="component" value="Unassembled WGS sequence"/>
</dbReference>
<dbReference type="AlphaFoldDB" id="A0A2H3D4T1"/>
<dbReference type="OrthoDB" id="276546at2759"/>